<dbReference type="GO" id="GO:0003824">
    <property type="term" value="F:catalytic activity"/>
    <property type="evidence" value="ECO:0007669"/>
    <property type="project" value="UniProtKB-ARBA"/>
</dbReference>
<dbReference type="InterPro" id="IPR050471">
    <property type="entry name" value="AB_hydrolase"/>
</dbReference>
<dbReference type="InterPro" id="IPR029058">
    <property type="entry name" value="AB_hydrolase_fold"/>
</dbReference>
<sequence length="277" mass="29739">MPYAHAADGVALYYEVHGPDERPPDAGGPESEHAGPPALLLIAGQSNSRRWWDPVRGDFEGAFRVITMDHRGIGHSDKPDDDSYSTRGFAADAVAVLDAAGVRRAHVYGTSMGGRVAQWLAVDHPARVDRLVLGCTSPGGPHAAERSAGVTRSLAQHDAAAVRRALLELMYTPEWLAAHPGPYRTIGERGTPPHVLRRHRLASHRHDAWDALPAITAPTLVVHGEDDVFNPAANAPLLAHRIPGAALQLIPGARHAYFEERRDVASPLVLGFLTGAT</sequence>
<evidence type="ECO:0000259" key="2">
    <source>
        <dbReference type="Pfam" id="PF00561"/>
    </source>
</evidence>
<dbReference type="SUPFAM" id="SSF53474">
    <property type="entry name" value="alpha/beta-Hydrolases"/>
    <property type="match status" value="1"/>
</dbReference>
<evidence type="ECO:0000313" key="3">
    <source>
        <dbReference type="EMBL" id="MBB3051462.1"/>
    </source>
</evidence>
<feature type="region of interest" description="Disordered" evidence="1">
    <location>
        <begin position="16"/>
        <end position="36"/>
    </location>
</feature>
<evidence type="ECO:0000256" key="1">
    <source>
        <dbReference type="SAM" id="MobiDB-lite"/>
    </source>
</evidence>
<comment type="caution">
    <text evidence="3">The sequence shown here is derived from an EMBL/GenBank/DDBJ whole genome shotgun (WGS) entry which is preliminary data.</text>
</comment>
<name>A0A839S245_9PSEU</name>
<reference evidence="3 4" key="1">
    <citation type="submission" date="2020-08" db="EMBL/GenBank/DDBJ databases">
        <title>Genomic Encyclopedia of Type Strains, Phase III (KMG-III): the genomes of soil and plant-associated and newly described type strains.</title>
        <authorList>
            <person name="Whitman W."/>
        </authorList>
    </citation>
    <scope>NUCLEOTIDE SEQUENCE [LARGE SCALE GENOMIC DNA]</scope>
    <source>
        <strain evidence="3 4">CECT 8577</strain>
    </source>
</reference>
<dbReference type="Proteomes" id="UP000550714">
    <property type="component" value="Unassembled WGS sequence"/>
</dbReference>
<proteinExistence type="predicted"/>
<dbReference type="InterPro" id="IPR000073">
    <property type="entry name" value="AB_hydrolase_1"/>
</dbReference>
<dbReference type="PANTHER" id="PTHR43433:SF5">
    <property type="entry name" value="AB HYDROLASE-1 DOMAIN-CONTAINING PROTEIN"/>
    <property type="match status" value="1"/>
</dbReference>
<feature type="domain" description="AB hydrolase-1" evidence="2">
    <location>
        <begin position="39"/>
        <end position="260"/>
    </location>
</feature>
<evidence type="ECO:0000313" key="4">
    <source>
        <dbReference type="Proteomes" id="UP000550714"/>
    </source>
</evidence>
<keyword evidence="4" id="KW-1185">Reference proteome</keyword>
<dbReference type="AlphaFoldDB" id="A0A839S245"/>
<dbReference type="RefSeq" id="WP_183653391.1">
    <property type="nucleotide sequence ID" value="NZ_JACHWU010000002.1"/>
</dbReference>
<protein>
    <submittedName>
        <fullName evidence="3">Pimeloyl-ACP methyl ester carboxylesterase</fullName>
    </submittedName>
</protein>
<dbReference type="EMBL" id="JACHWU010000002">
    <property type="protein sequence ID" value="MBB3051462.1"/>
    <property type="molecule type" value="Genomic_DNA"/>
</dbReference>
<dbReference type="PANTHER" id="PTHR43433">
    <property type="entry name" value="HYDROLASE, ALPHA/BETA FOLD FAMILY PROTEIN"/>
    <property type="match status" value="1"/>
</dbReference>
<dbReference type="Pfam" id="PF00561">
    <property type="entry name" value="Abhydrolase_1"/>
    <property type="match status" value="1"/>
</dbReference>
<accession>A0A839S245</accession>
<dbReference type="PRINTS" id="PR00111">
    <property type="entry name" value="ABHYDROLASE"/>
</dbReference>
<dbReference type="Gene3D" id="3.40.50.1820">
    <property type="entry name" value="alpha/beta hydrolase"/>
    <property type="match status" value="1"/>
</dbReference>
<gene>
    <name evidence="3" type="ORF">FHS23_002485</name>
</gene>
<organism evidence="3 4">
    <name type="scientific">Prauserella isguenensis</name>
    <dbReference type="NCBI Taxonomy" id="1470180"/>
    <lineage>
        <taxon>Bacteria</taxon>
        <taxon>Bacillati</taxon>
        <taxon>Actinomycetota</taxon>
        <taxon>Actinomycetes</taxon>
        <taxon>Pseudonocardiales</taxon>
        <taxon>Pseudonocardiaceae</taxon>
        <taxon>Prauserella</taxon>
    </lineage>
</organism>